<proteinExistence type="predicted"/>
<comment type="caution">
    <text evidence="1">The sequence shown here is derived from an EMBL/GenBank/DDBJ whole genome shotgun (WGS) entry which is preliminary data.</text>
</comment>
<dbReference type="Proteomes" id="UP001597541">
    <property type="component" value="Unassembled WGS sequence"/>
</dbReference>
<protein>
    <submittedName>
        <fullName evidence="1">Uncharacterized protein</fullName>
    </submittedName>
</protein>
<reference evidence="2" key="1">
    <citation type="journal article" date="2019" name="Int. J. Syst. Evol. Microbiol.">
        <title>The Global Catalogue of Microorganisms (GCM) 10K type strain sequencing project: providing services to taxonomists for standard genome sequencing and annotation.</title>
        <authorList>
            <consortium name="The Broad Institute Genomics Platform"/>
            <consortium name="The Broad Institute Genome Sequencing Center for Infectious Disease"/>
            <person name="Wu L."/>
            <person name="Ma J."/>
        </authorList>
    </citation>
    <scope>NUCLEOTIDE SEQUENCE [LARGE SCALE GENOMIC DNA]</scope>
    <source>
        <strain evidence="2">KCTC 3950</strain>
    </source>
</reference>
<sequence length="104" mass="12760">MNYRFIWNERMGIRLPVLDMEWEEYSETERHSILAEWEDIRGRIPSRIMELEQCIIARQNQLYDEADFTRSCELNWEIADLASRINDLHLWYRVNQEVQSRMHG</sequence>
<accession>A0ABW5PGZ0</accession>
<gene>
    <name evidence="1" type="ORF">ACFSUF_12575</name>
</gene>
<keyword evidence="2" id="KW-1185">Reference proteome</keyword>
<evidence type="ECO:0000313" key="2">
    <source>
        <dbReference type="Proteomes" id="UP001597541"/>
    </source>
</evidence>
<evidence type="ECO:0000313" key="1">
    <source>
        <dbReference type="EMBL" id="MFD2613257.1"/>
    </source>
</evidence>
<name>A0ABW5PGZ0_9BACL</name>
<dbReference type="RefSeq" id="WP_377603257.1">
    <property type="nucleotide sequence ID" value="NZ_JBHUME010000008.1"/>
</dbReference>
<dbReference type="EMBL" id="JBHUME010000008">
    <property type="protein sequence ID" value="MFD2613257.1"/>
    <property type="molecule type" value="Genomic_DNA"/>
</dbReference>
<organism evidence="1 2">
    <name type="scientific">Paenibacillus gansuensis</name>
    <dbReference type="NCBI Taxonomy" id="306542"/>
    <lineage>
        <taxon>Bacteria</taxon>
        <taxon>Bacillati</taxon>
        <taxon>Bacillota</taxon>
        <taxon>Bacilli</taxon>
        <taxon>Bacillales</taxon>
        <taxon>Paenibacillaceae</taxon>
        <taxon>Paenibacillus</taxon>
    </lineage>
</organism>